<dbReference type="OrthoDB" id="5349007at2"/>
<keyword evidence="5 6" id="KW-0472">Membrane</keyword>
<evidence type="ECO:0000256" key="1">
    <source>
        <dbReference type="ARBA" id="ARBA00004651"/>
    </source>
</evidence>
<evidence type="ECO:0000256" key="5">
    <source>
        <dbReference type="ARBA" id="ARBA00023136"/>
    </source>
</evidence>
<comment type="caution">
    <text evidence="8">The sequence shown here is derived from an EMBL/GenBank/DDBJ whole genome shotgun (WGS) entry which is preliminary data.</text>
</comment>
<evidence type="ECO:0000256" key="3">
    <source>
        <dbReference type="ARBA" id="ARBA00022692"/>
    </source>
</evidence>
<dbReference type="Pfam" id="PF06271">
    <property type="entry name" value="RDD"/>
    <property type="match status" value="1"/>
</dbReference>
<gene>
    <name evidence="8" type="ORF">CAMGR0001_2259</name>
</gene>
<feature type="transmembrane region" description="Helical" evidence="6">
    <location>
        <begin position="96"/>
        <end position="118"/>
    </location>
</feature>
<dbReference type="InterPro" id="IPR010432">
    <property type="entry name" value="RDD"/>
</dbReference>
<evidence type="ECO:0000256" key="2">
    <source>
        <dbReference type="ARBA" id="ARBA00022475"/>
    </source>
</evidence>
<dbReference type="PANTHER" id="PTHR36115">
    <property type="entry name" value="PROLINE-RICH ANTIGEN HOMOLOG-RELATED"/>
    <property type="match status" value="1"/>
</dbReference>
<organism evidence="8 9">
    <name type="scientific">Campylobacter gracilis RM3268</name>
    <dbReference type="NCBI Taxonomy" id="553220"/>
    <lineage>
        <taxon>Bacteria</taxon>
        <taxon>Pseudomonadati</taxon>
        <taxon>Campylobacterota</taxon>
        <taxon>Epsilonproteobacteria</taxon>
        <taxon>Campylobacterales</taxon>
        <taxon>Campylobacteraceae</taxon>
        <taxon>Campylobacter</taxon>
    </lineage>
</organism>
<dbReference type="InterPro" id="IPR051791">
    <property type="entry name" value="Pra-immunoreactive"/>
</dbReference>
<dbReference type="Proteomes" id="UP000005709">
    <property type="component" value="Unassembled WGS sequence"/>
</dbReference>
<keyword evidence="9" id="KW-1185">Reference proteome</keyword>
<feature type="domain" description="RDD" evidence="7">
    <location>
        <begin position="10"/>
        <end position="131"/>
    </location>
</feature>
<dbReference type="STRING" id="824.CGRAC_2037"/>
<dbReference type="eggNOG" id="COG1714">
    <property type="taxonomic scope" value="Bacteria"/>
</dbReference>
<comment type="subcellular location">
    <subcellularLocation>
        <location evidence="1">Cell membrane</location>
        <topology evidence="1">Multi-pass membrane protein</topology>
    </subcellularLocation>
</comment>
<evidence type="ECO:0000313" key="9">
    <source>
        <dbReference type="Proteomes" id="UP000005709"/>
    </source>
</evidence>
<keyword evidence="3 6" id="KW-0812">Transmembrane</keyword>
<reference evidence="8 9" key="1">
    <citation type="submission" date="2009-07" db="EMBL/GenBank/DDBJ databases">
        <authorList>
            <person name="Madupu R."/>
            <person name="Sebastian Y."/>
            <person name="Durkin A.S."/>
            <person name="Torralba M."/>
            <person name="Methe B."/>
            <person name="Sutton G.G."/>
            <person name="Strausberg R.L."/>
            <person name="Nelson K.E."/>
        </authorList>
    </citation>
    <scope>NUCLEOTIDE SEQUENCE [LARGE SCALE GENOMIC DNA]</scope>
    <source>
        <strain evidence="8 9">RM3268</strain>
    </source>
</reference>
<sequence length="141" mass="15623">MAKQKAKISPIFLRVKAFIVDLFIIAMPLLYGVTYLVLGSKEALWRNQTAIALIWLAYGAICAAFYARSAQTPGYKLAGLYLIDVRSGRKASFFRALARFGCFVLAGFSVIGLLICFFRKDRLNLHDLLSGAAPVVRKDAQ</sequence>
<evidence type="ECO:0000259" key="7">
    <source>
        <dbReference type="Pfam" id="PF06271"/>
    </source>
</evidence>
<name>C8PH71_9BACT</name>
<evidence type="ECO:0000313" key="8">
    <source>
        <dbReference type="EMBL" id="EEV17892.1"/>
    </source>
</evidence>
<protein>
    <submittedName>
        <fullName evidence="8">RDD family protein</fullName>
    </submittedName>
</protein>
<keyword evidence="2" id="KW-1003">Cell membrane</keyword>
<dbReference type="PANTHER" id="PTHR36115:SF6">
    <property type="entry name" value="PROLINE-RICH ANTIGEN HOMOLOG"/>
    <property type="match status" value="1"/>
</dbReference>
<dbReference type="RefSeq" id="WP_005870931.1">
    <property type="nucleotide sequence ID" value="NZ_ACYG01000022.1"/>
</dbReference>
<proteinExistence type="predicted"/>
<accession>C8PH71</accession>
<dbReference type="AlphaFoldDB" id="C8PH71"/>
<evidence type="ECO:0000256" key="6">
    <source>
        <dbReference type="SAM" id="Phobius"/>
    </source>
</evidence>
<feature type="transmembrane region" description="Helical" evidence="6">
    <location>
        <begin position="17"/>
        <end position="38"/>
    </location>
</feature>
<dbReference type="GO" id="GO:0005886">
    <property type="term" value="C:plasma membrane"/>
    <property type="evidence" value="ECO:0007669"/>
    <property type="project" value="UniProtKB-SubCell"/>
</dbReference>
<evidence type="ECO:0000256" key="4">
    <source>
        <dbReference type="ARBA" id="ARBA00022989"/>
    </source>
</evidence>
<dbReference type="EMBL" id="ACYG01000022">
    <property type="protein sequence ID" value="EEV17892.1"/>
    <property type="molecule type" value="Genomic_DNA"/>
</dbReference>
<keyword evidence="4 6" id="KW-1133">Transmembrane helix</keyword>
<feature type="transmembrane region" description="Helical" evidence="6">
    <location>
        <begin position="50"/>
        <end position="67"/>
    </location>
</feature>